<evidence type="ECO:0000256" key="1">
    <source>
        <dbReference type="ARBA" id="ARBA00006217"/>
    </source>
</evidence>
<dbReference type="SUPFAM" id="SSF53056">
    <property type="entry name" value="beta-carbonic anhydrase, cab"/>
    <property type="match status" value="1"/>
</dbReference>
<dbReference type="AlphaFoldDB" id="A0A0A1W071"/>
<gene>
    <name evidence="8" type="ORF">N44_04230</name>
</gene>
<keyword evidence="4 7" id="KW-0862">Zinc</keyword>
<comment type="caution">
    <text evidence="8">The sequence shown here is derived from an EMBL/GenBank/DDBJ whole genome shotgun (WGS) entry which is preliminary data.</text>
</comment>
<dbReference type="GO" id="GO:0004089">
    <property type="term" value="F:carbonate dehydratase activity"/>
    <property type="evidence" value="ECO:0007669"/>
    <property type="project" value="UniProtKB-EC"/>
</dbReference>
<dbReference type="InterPro" id="IPR036874">
    <property type="entry name" value="Carbonic_anhydrase_sf"/>
</dbReference>
<comment type="catalytic activity">
    <reaction evidence="6">
        <text>hydrogencarbonate + H(+) = CO2 + H2O</text>
        <dbReference type="Rhea" id="RHEA:10748"/>
        <dbReference type="ChEBI" id="CHEBI:15377"/>
        <dbReference type="ChEBI" id="CHEBI:15378"/>
        <dbReference type="ChEBI" id="CHEBI:16526"/>
        <dbReference type="ChEBI" id="CHEBI:17544"/>
        <dbReference type="EC" id="4.2.1.1"/>
    </reaction>
</comment>
<keyword evidence="3 7" id="KW-0479">Metal-binding</keyword>
<evidence type="ECO:0000256" key="7">
    <source>
        <dbReference type="PIRSR" id="PIRSR601765-1"/>
    </source>
</evidence>
<feature type="binding site" evidence="7">
    <location>
        <position position="155"/>
    </location>
    <ligand>
        <name>Zn(2+)</name>
        <dbReference type="ChEBI" id="CHEBI:29105"/>
    </ligand>
</feature>
<comment type="similarity">
    <text evidence="1">Belongs to the beta-class carbonic anhydrase family.</text>
</comment>
<evidence type="ECO:0000313" key="9">
    <source>
        <dbReference type="Proteomes" id="UP000030321"/>
    </source>
</evidence>
<dbReference type="PANTHER" id="PTHR11002">
    <property type="entry name" value="CARBONIC ANHYDRASE"/>
    <property type="match status" value="1"/>
</dbReference>
<feature type="binding site" evidence="7">
    <location>
        <position position="99"/>
    </location>
    <ligand>
        <name>Zn(2+)</name>
        <dbReference type="ChEBI" id="CHEBI:29105"/>
    </ligand>
</feature>
<feature type="binding site" evidence="7">
    <location>
        <position position="101"/>
    </location>
    <ligand>
        <name>Zn(2+)</name>
        <dbReference type="ChEBI" id="CHEBI:29105"/>
    </ligand>
</feature>
<dbReference type="PROSITE" id="PS00704">
    <property type="entry name" value="PROK_CO2_ANHYDRASE_1"/>
    <property type="match status" value="1"/>
</dbReference>
<name>A0A0A1W071_MICAE</name>
<organism evidence="8 9">
    <name type="scientific">Microcystis aeruginosa NIES-44</name>
    <dbReference type="NCBI Taxonomy" id="449439"/>
    <lineage>
        <taxon>Bacteria</taxon>
        <taxon>Bacillati</taxon>
        <taxon>Cyanobacteriota</taxon>
        <taxon>Cyanophyceae</taxon>
        <taxon>Oscillatoriophycideae</taxon>
        <taxon>Chroococcales</taxon>
        <taxon>Microcystaceae</taxon>
        <taxon>Microcystis</taxon>
    </lineage>
</organism>
<evidence type="ECO:0000256" key="2">
    <source>
        <dbReference type="ARBA" id="ARBA00012925"/>
    </source>
</evidence>
<dbReference type="Proteomes" id="UP000030321">
    <property type="component" value="Unassembled WGS sequence"/>
</dbReference>
<dbReference type="GO" id="GO:0008270">
    <property type="term" value="F:zinc ion binding"/>
    <property type="evidence" value="ECO:0007669"/>
    <property type="project" value="InterPro"/>
</dbReference>
<dbReference type="InterPro" id="IPR001765">
    <property type="entry name" value="Carbonic_anhydrase"/>
</dbReference>
<keyword evidence="5 8" id="KW-0456">Lyase</keyword>
<comment type="cofactor">
    <cofactor evidence="7">
        <name>Zn(2+)</name>
        <dbReference type="ChEBI" id="CHEBI:29105"/>
    </cofactor>
    <text evidence="7">Binds 1 zinc ion per subunit.</text>
</comment>
<dbReference type="EMBL" id="BBPA01000070">
    <property type="protein sequence ID" value="GAL95375.1"/>
    <property type="molecule type" value="Genomic_DNA"/>
</dbReference>
<dbReference type="Gene3D" id="3.40.1050.10">
    <property type="entry name" value="Carbonic anhydrase"/>
    <property type="match status" value="1"/>
</dbReference>
<evidence type="ECO:0000256" key="4">
    <source>
        <dbReference type="ARBA" id="ARBA00022833"/>
    </source>
</evidence>
<dbReference type="SMART" id="SM00947">
    <property type="entry name" value="Pro_CA"/>
    <property type="match status" value="1"/>
</dbReference>
<accession>A0A0A1W071</accession>
<feature type="binding site" evidence="7">
    <location>
        <position position="152"/>
    </location>
    <ligand>
        <name>Zn(2+)</name>
        <dbReference type="ChEBI" id="CHEBI:29105"/>
    </ligand>
</feature>
<evidence type="ECO:0000256" key="3">
    <source>
        <dbReference type="ARBA" id="ARBA00022723"/>
    </source>
</evidence>
<evidence type="ECO:0000313" key="8">
    <source>
        <dbReference type="EMBL" id="GAL95375.1"/>
    </source>
</evidence>
<sequence length="241" mass="25976">MFNTSRRQLIRYGGGFLGTSLAATVLGSQLSKTNAQTAVNSQPWLTAQNQGLNPDQALTMLMEGNQRFWERRKKSPNRDQARLTEVAESQAPFAAILGCADSRVPAEIVFDQGLGDLFVCRVAGNLATSEEIGSLEFGTLVLGAKVIVVLGHSRCGAVKATIEGGRFPGQIGRLIDGLQVGVDRAERQPGSNKLERAIKSNVIYQVEKLGKSPVMGDLVDKKQLKIVGAYYDLDTGKVSLI</sequence>
<proteinExistence type="inferred from homology"/>
<reference evidence="9" key="1">
    <citation type="journal article" date="2015" name="Genome">
        <title>Whole Genome Sequence of the Non-Microcystin-Producing Microcystis aeruginosa Strain NIES-44.</title>
        <authorList>
            <person name="Okano K."/>
            <person name="Miyata N."/>
            <person name="Ozaki Y."/>
        </authorList>
    </citation>
    <scope>NUCLEOTIDE SEQUENCE [LARGE SCALE GENOMIC DNA]</scope>
    <source>
        <strain evidence="9">NIES-44</strain>
    </source>
</reference>
<evidence type="ECO:0000256" key="5">
    <source>
        <dbReference type="ARBA" id="ARBA00023239"/>
    </source>
</evidence>
<protein>
    <recommendedName>
        <fullName evidence="2">carbonic anhydrase</fullName>
        <ecNumber evidence="2">4.2.1.1</ecNumber>
    </recommendedName>
</protein>
<evidence type="ECO:0000256" key="6">
    <source>
        <dbReference type="ARBA" id="ARBA00048348"/>
    </source>
</evidence>
<dbReference type="Pfam" id="PF00484">
    <property type="entry name" value="Pro_CA"/>
    <property type="match status" value="1"/>
</dbReference>
<dbReference type="GO" id="GO:0015976">
    <property type="term" value="P:carbon utilization"/>
    <property type="evidence" value="ECO:0007669"/>
    <property type="project" value="InterPro"/>
</dbReference>
<dbReference type="InterPro" id="IPR015892">
    <property type="entry name" value="Carbonic_anhydrase_CS"/>
</dbReference>
<dbReference type="PANTHER" id="PTHR11002:SF76">
    <property type="entry name" value="CARBONIC ANHYDRASE"/>
    <property type="match status" value="1"/>
</dbReference>
<dbReference type="RefSeq" id="WP_045361822.1">
    <property type="nucleotide sequence ID" value="NZ_BBPA01000070.1"/>
</dbReference>
<dbReference type="CDD" id="cd03378">
    <property type="entry name" value="beta_CA_cladeC"/>
    <property type="match status" value="1"/>
</dbReference>
<dbReference type="EC" id="4.2.1.1" evidence="2"/>